<gene>
    <name evidence="1" type="ORF">QYE76_020452</name>
</gene>
<dbReference type="EMBL" id="JAUUTY010000006">
    <property type="protein sequence ID" value="KAK1614935.1"/>
    <property type="molecule type" value="Genomic_DNA"/>
</dbReference>
<proteinExistence type="predicted"/>
<accession>A0AAD8R6A7</accession>
<organism evidence="1 2">
    <name type="scientific">Lolium multiflorum</name>
    <name type="common">Italian ryegrass</name>
    <name type="synonym">Lolium perenne subsp. multiflorum</name>
    <dbReference type="NCBI Taxonomy" id="4521"/>
    <lineage>
        <taxon>Eukaryota</taxon>
        <taxon>Viridiplantae</taxon>
        <taxon>Streptophyta</taxon>
        <taxon>Embryophyta</taxon>
        <taxon>Tracheophyta</taxon>
        <taxon>Spermatophyta</taxon>
        <taxon>Magnoliopsida</taxon>
        <taxon>Liliopsida</taxon>
        <taxon>Poales</taxon>
        <taxon>Poaceae</taxon>
        <taxon>BOP clade</taxon>
        <taxon>Pooideae</taxon>
        <taxon>Poodae</taxon>
        <taxon>Poeae</taxon>
        <taxon>Poeae Chloroplast Group 2 (Poeae type)</taxon>
        <taxon>Loliodinae</taxon>
        <taxon>Loliinae</taxon>
        <taxon>Lolium</taxon>
    </lineage>
</organism>
<keyword evidence="2" id="KW-1185">Reference proteome</keyword>
<protein>
    <submittedName>
        <fullName evidence="1">Uncharacterized protein</fullName>
    </submittedName>
</protein>
<evidence type="ECO:0000313" key="1">
    <source>
        <dbReference type="EMBL" id="KAK1614935.1"/>
    </source>
</evidence>
<comment type="caution">
    <text evidence="1">The sequence shown here is derived from an EMBL/GenBank/DDBJ whole genome shotgun (WGS) entry which is preliminary data.</text>
</comment>
<evidence type="ECO:0000313" key="2">
    <source>
        <dbReference type="Proteomes" id="UP001231189"/>
    </source>
</evidence>
<name>A0AAD8R6A7_LOLMU</name>
<dbReference type="Proteomes" id="UP001231189">
    <property type="component" value="Unassembled WGS sequence"/>
</dbReference>
<reference evidence="1" key="1">
    <citation type="submission" date="2023-07" db="EMBL/GenBank/DDBJ databases">
        <title>A chromosome-level genome assembly of Lolium multiflorum.</title>
        <authorList>
            <person name="Chen Y."/>
            <person name="Copetti D."/>
            <person name="Kolliker R."/>
            <person name="Studer B."/>
        </authorList>
    </citation>
    <scope>NUCLEOTIDE SEQUENCE</scope>
    <source>
        <strain evidence="1">02402/16</strain>
        <tissue evidence="1">Leaf</tissue>
    </source>
</reference>
<sequence>MRQVCVSAGCGRAERPPFLTRSRKSARAKSTASTISFFTLVGALVRRPPNPAVRRAAVLAAGTVVAAERRIVLGVGSGANLPAVSGETFPIAPPFRAAHDLFDLLRR</sequence>
<dbReference type="AlphaFoldDB" id="A0AAD8R6A7"/>